<gene>
    <name evidence="1" type="ORF">LMG26858_02325</name>
</gene>
<accession>A0A6S7CT38</accession>
<evidence type="ECO:0000313" key="2">
    <source>
        <dbReference type="Proteomes" id="UP000494117"/>
    </source>
</evidence>
<dbReference type="RefSeq" id="WP_175207207.1">
    <property type="nucleotide sequence ID" value="NZ_CADILG010000014.1"/>
</dbReference>
<dbReference type="Proteomes" id="UP000494117">
    <property type="component" value="Unassembled WGS sequence"/>
</dbReference>
<dbReference type="AlphaFoldDB" id="A0A6S7CT38"/>
<sequence length="82" mass="8848">MSNSGADLLNTYIANATADASVLGLLLFLTTKGDPAVLEKGRATVHDMLSQLYAGERTPDSVKEQVRKRVDTIVDIALKQCK</sequence>
<reference evidence="1 2" key="1">
    <citation type="submission" date="2020-04" db="EMBL/GenBank/DDBJ databases">
        <authorList>
            <person name="De Canck E."/>
        </authorList>
    </citation>
    <scope>NUCLEOTIDE SEQUENCE [LARGE SCALE GENOMIC DNA]</scope>
    <source>
        <strain evidence="1 2">LMG 26858</strain>
    </source>
</reference>
<name>A0A6S7CT38_9BURK</name>
<protein>
    <submittedName>
        <fullName evidence="1">Uncharacterized protein</fullName>
    </submittedName>
</protein>
<evidence type="ECO:0000313" key="1">
    <source>
        <dbReference type="EMBL" id="CAB3863101.1"/>
    </source>
</evidence>
<organism evidence="1 2">
    <name type="scientific">Achromobacter anxifer</name>
    <dbReference type="NCBI Taxonomy" id="1287737"/>
    <lineage>
        <taxon>Bacteria</taxon>
        <taxon>Pseudomonadati</taxon>
        <taxon>Pseudomonadota</taxon>
        <taxon>Betaproteobacteria</taxon>
        <taxon>Burkholderiales</taxon>
        <taxon>Alcaligenaceae</taxon>
        <taxon>Achromobacter</taxon>
    </lineage>
</organism>
<keyword evidence="2" id="KW-1185">Reference proteome</keyword>
<proteinExistence type="predicted"/>
<dbReference type="EMBL" id="CADILG010000014">
    <property type="protein sequence ID" value="CAB3863101.1"/>
    <property type="molecule type" value="Genomic_DNA"/>
</dbReference>